<dbReference type="EMBL" id="OX459119">
    <property type="protein sequence ID" value="CAI9094347.1"/>
    <property type="molecule type" value="Genomic_DNA"/>
</dbReference>
<organism evidence="1 2">
    <name type="scientific">Oldenlandia corymbosa var. corymbosa</name>
    <dbReference type="NCBI Taxonomy" id="529605"/>
    <lineage>
        <taxon>Eukaryota</taxon>
        <taxon>Viridiplantae</taxon>
        <taxon>Streptophyta</taxon>
        <taxon>Embryophyta</taxon>
        <taxon>Tracheophyta</taxon>
        <taxon>Spermatophyta</taxon>
        <taxon>Magnoliopsida</taxon>
        <taxon>eudicotyledons</taxon>
        <taxon>Gunneridae</taxon>
        <taxon>Pentapetalae</taxon>
        <taxon>asterids</taxon>
        <taxon>lamiids</taxon>
        <taxon>Gentianales</taxon>
        <taxon>Rubiaceae</taxon>
        <taxon>Rubioideae</taxon>
        <taxon>Spermacoceae</taxon>
        <taxon>Hedyotis-Oldenlandia complex</taxon>
        <taxon>Oldenlandia</taxon>
    </lineage>
</organism>
<evidence type="ECO:0000313" key="2">
    <source>
        <dbReference type="Proteomes" id="UP001161247"/>
    </source>
</evidence>
<dbReference type="Gene3D" id="3.30.43.10">
    <property type="entry name" value="Uridine Diphospho-n-acetylenolpyruvylglucosamine Reductase, domain 2"/>
    <property type="match status" value="1"/>
</dbReference>
<accession>A0AAV1CIF6</accession>
<dbReference type="PANTHER" id="PTHR32448">
    <property type="entry name" value="OS08G0158400 PROTEIN"/>
    <property type="match status" value="1"/>
</dbReference>
<protein>
    <submittedName>
        <fullName evidence="1">OLC1v1030072C1</fullName>
    </submittedName>
</protein>
<keyword evidence="2" id="KW-1185">Reference proteome</keyword>
<dbReference type="Gene3D" id="3.40.462.20">
    <property type="match status" value="1"/>
</dbReference>
<evidence type="ECO:0000313" key="1">
    <source>
        <dbReference type="EMBL" id="CAI9094347.1"/>
    </source>
</evidence>
<dbReference type="InterPro" id="IPR016167">
    <property type="entry name" value="FAD-bd_PCMH_sub1"/>
</dbReference>
<sequence length="309" mass="34173">MDGPVTQLDMGLTLFNEILQIHSFEDLKAVIFLNPNPPVKMKKPNIAFQFACFLLCASLWATSADPQYQDFINCFVNNSSNSAVISTPDTSYYASILNVSIQNLRFTLPNTPKPQLILAPENEAQIQTALSISVDAISKTAWVGAGATLGETYYNIVQANSSLAFPAEQLTAFSLKRTLEQNATDLVYKWQTVAPNLPPELLLELQLTVVPSNQTADGKTIQATFVSLFLGGANDLVSIMNQTFPELGLVRDDCITLPSWVDFLTYFYQRPLNLTDTILTSRLSLNPKSYFKSTADFVQNPIPKQGLEE</sequence>
<reference evidence="1" key="1">
    <citation type="submission" date="2023-03" db="EMBL/GenBank/DDBJ databases">
        <authorList>
            <person name="Julca I."/>
        </authorList>
    </citation>
    <scope>NUCLEOTIDE SEQUENCE</scope>
</reference>
<gene>
    <name evidence="1" type="ORF">OLC1_LOCUS5533</name>
</gene>
<dbReference type="Proteomes" id="UP001161247">
    <property type="component" value="Chromosome 2"/>
</dbReference>
<proteinExistence type="predicted"/>
<name>A0AAV1CIF6_OLDCO</name>
<dbReference type="AlphaFoldDB" id="A0AAV1CIF6"/>